<evidence type="ECO:0000256" key="6">
    <source>
        <dbReference type="ARBA" id="ARBA00022023"/>
    </source>
</evidence>
<evidence type="ECO:0000256" key="9">
    <source>
        <dbReference type="ARBA" id="ARBA00022801"/>
    </source>
</evidence>
<evidence type="ECO:0000256" key="7">
    <source>
        <dbReference type="ARBA" id="ARBA00022723"/>
    </source>
</evidence>
<dbReference type="GO" id="GO:0051539">
    <property type="term" value="F:4 iron, 4 sulfur cluster binding"/>
    <property type="evidence" value="ECO:0007669"/>
    <property type="project" value="InterPro"/>
</dbReference>
<dbReference type="Pfam" id="PF00633">
    <property type="entry name" value="HHH"/>
    <property type="match status" value="1"/>
</dbReference>
<dbReference type="InterPro" id="IPR023170">
    <property type="entry name" value="HhH_base_excis_C"/>
</dbReference>
<dbReference type="GO" id="GO:0032357">
    <property type="term" value="F:oxidized purine DNA binding"/>
    <property type="evidence" value="ECO:0007669"/>
    <property type="project" value="TreeGrafter"/>
</dbReference>
<dbReference type="SMART" id="SM00478">
    <property type="entry name" value="ENDO3c"/>
    <property type="match status" value="1"/>
</dbReference>
<name>A0A2M9ZDB0_9LEPT</name>
<reference evidence="15 16" key="1">
    <citation type="submission" date="2017-07" db="EMBL/GenBank/DDBJ databases">
        <title>Leptospira spp. isolated from tropical soils.</title>
        <authorList>
            <person name="Thibeaux R."/>
            <person name="Iraola G."/>
            <person name="Ferres I."/>
            <person name="Bierque E."/>
            <person name="Girault D."/>
            <person name="Soupe-Gilbert M.-E."/>
            <person name="Picardeau M."/>
            <person name="Goarant C."/>
        </authorList>
    </citation>
    <scope>NUCLEOTIDE SEQUENCE [LARGE SCALE GENOMIC DNA]</scope>
    <source>
        <strain evidence="15 16">FH2-C-A2</strain>
    </source>
</reference>
<dbReference type="GO" id="GO:0006284">
    <property type="term" value="P:base-excision repair"/>
    <property type="evidence" value="ECO:0007669"/>
    <property type="project" value="InterPro"/>
</dbReference>
<evidence type="ECO:0000256" key="11">
    <source>
        <dbReference type="ARBA" id="ARBA00023014"/>
    </source>
</evidence>
<comment type="catalytic activity">
    <reaction evidence="1">
        <text>Hydrolyzes free adenine bases from 7,8-dihydro-8-oxoguanine:adenine mismatched double-stranded DNA, leaving an apurinic site.</text>
        <dbReference type="EC" id="3.2.2.31"/>
    </reaction>
</comment>
<evidence type="ECO:0000256" key="4">
    <source>
        <dbReference type="ARBA" id="ARBA00008343"/>
    </source>
</evidence>
<dbReference type="GO" id="GO:0000701">
    <property type="term" value="F:purine-specific mismatch base pair DNA N-glycosylase activity"/>
    <property type="evidence" value="ECO:0007669"/>
    <property type="project" value="UniProtKB-EC"/>
</dbReference>
<evidence type="ECO:0000259" key="14">
    <source>
        <dbReference type="SMART" id="SM00478"/>
    </source>
</evidence>
<evidence type="ECO:0000313" key="15">
    <source>
        <dbReference type="EMBL" id="PJZ66430.1"/>
    </source>
</evidence>
<sequence length="386" mass="44386">MPVVSQKSPFEEGIFHSKVREKLRNWFRKEKRDLSFRRNRSPYSTWVSEIMLQQTRVSAMLPLYDAFLKRFPSPQDLALADEEEVLRYWKGLGYYSRARNLRAGVQKLVRDFGGEFPRSLEDALSLPGIGPYTARAVLSISYGLPFAVLDGNAKRVLSRLSLFRENGTKSDLVLQEIADRFLDPKYPGEHNEAIMELGARICVPRPLCSDCPLNEDCAAYREGVQESIPATEKKTKEVPLTIRFFLIHGKKGILLLRYPQRRFFKTIYSMPYSWEGNSPYDPDPVAKLFDSLRDSGIQFKHTITHHKIVGRVSETILDASGEKYVSERIEKIHPNSEIKWCNWDSLETEFPSSVAQKIKKAFAKRESELPGLEKSYRKGKQNRGAE</sequence>
<evidence type="ECO:0000256" key="3">
    <source>
        <dbReference type="ARBA" id="ARBA00002933"/>
    </source>
</evidence>
<accession>A0A2M9ZDB0</accession>
<keyword evidence="13" id="KW-0326">Glycosidase</keyword>
<comment type="cofactor">
    <cofactor evidence="2">
        <name>[4Fe-4S] cluster</name>
        <dbReference type="ChEBI" id="CHEBI:49883"/>
    </cofactor>
</comment>
<evidence type="ECO:0000256" key="5">
    <source>
        <dbReference type="ARBA" id="ARBA00012045"/>
    </source>
</evidence>
<feature type="domain" description="HhH-GPD" evidence="14">
    <location>
        <begin position="51"/>
        <end position="200"/>
    </location>
</feature>
<comment type="caution">
    <text evidence="15">The sequence shown here is derived from an EMBL/GenBank/DDBJ whole genome shotgun (WGS) entry which is preliminary data.</text>
</comment>
<dbReference type="InterPro" id="IPR011257">
    <property type="entry name" value="DNA_glycosylase"/>
</dbReference>
<evidence type="ECO:0000256" key="2">
    <source>
        <dbReference type="ARBA" id="ARBA00001966"/>
    </source>
</evidence>
<protein>
    <recommendedName>
        <fullName evidence="6">Adenine DNA glycosylase</fullName>
        <ecNumber evidence="5">3.2.2.31</ecNumber>
    </recommendedName>
</protein>
<dbReference type="GO" id="GO:0035485">
    <property type="term" value="F:adenine/guanine mispair binding"/>
    <property type="evidence" value="ECO:0007669"/>
    <property type="project" value="TreeGrafter"/>
</dbReference>
<organism evidence="15 16">
    <name type="scientific">Leptospira wolffii</name>
    <dbReference type="NCBI Taxonomy" id="409998"/>
    <lineage>
        <taxon>Bacteria</taxon>
        <taxon>Pseudomonadati</taxon>
        <taxon>Spirochaetota</taxon>
        <taxon>Spirochaetia</taxon>
        <taxon>Leptospirales</taxon>
        <taxon>Leptospiraceae</taxon>
        <taxon>Leptospira</taxon>
    </lineage>
</organism>
<evidence type="ECO:0000256" key="1">
    <source>
        <dbReference type="ARBA" id="ARBA00000843"/>
    </source>
</evidence>
<evidence type="ECO:0000256" key="8">
    <source>
        <dbReference type="ARBA" id="ARBA00022763"/>
    </source>
</evidence>
<dbReference type="Gene3D" id="1.10.1670.10">
    <property type="entry name" value="Helix-hairpin-Helix base-excision DNA repair enzymes (C-terminal)"/>
    <property type="match status" value="1"/>
</dbReference>
<keyword evidence="9" id="KW-0378">Hydrolase</keyword>
<dbReference type="RefSeq" id="WP_100758620.1">
    <property type="nucleotide sequence ID" value="NZ_NPDT01000002.1"/>
</dbReference>
<gene>
    <name evidence="15" type="ORF">CH371_09210</name>
</gene>
<comment type="function">
    <text evidence="3">Adenine glycosylase active on G-A mispairs. MutY also corrects error-prone DNA synthesis past GO lesions which are due to the oxidatively damaged form of guanine: 7,8-dihydro-8-oxoguanine (8-oxo-dGTP).</text>
</comment>
<keyword evidence="7" id="KW-0479">Metal-binding</keyword>
<comment type="similarity">
    <text evidence="4">Belongs to the Nth/MutY family.</text>
</comment>
<dbReference type="GO" id="GO:0046872">
    <property type="term" value="F:metal ion binding"/>
    <property type="evidence" value="ECO:0007669"/>
    <property type="project" value="UniProtKB-KW"/>
</dbReference>
<dbReference type="Proteomes" id="UP000231912">
    <property type="component" value="Unassembled WGS sequence"/>
</dbReference>
<evidence type="ECO:0000256" key="13">
    <source>
        <dbReference type="ARBA" id="ARBA00023295"/>
    </source>
</evidence>
<dbReference type="SMART" id="SM00525">
    <property type="entry name" value="FES"/>
    <property type="match status" value="1"/>
</dbReference>
<dbReference type="Gene3D" id="1.10.340.30">
    <property type="entry name" value="Hypothetical protein, domain 2"/>
    <property type="match status" value="1"/>
</dbReference>
<dbReference type="GO" id="GO:0034039">
    <property type="term" value="F:8-oxo-7,8-dihydroguanine DNA N-glycosylase activity"/>
    <property type="evidence" value="ECO:0007669"/>
    <property type="project" value="TreeGrafter"/>
</dbReference>
<proteinExistence type="inferred from homology"/>
<dbReference type="PANTHER" id="PTHR42944">
    <property type="entry name" value="ADENINE DNA GLYCOSYLASE"/>
    <property type="match status" value="1"/>
</dbReference>
<evidence type="ECO:0000256" key="12">
    <source>
        <dbReference type="ARBA" id="ARBA00023204"/>
    </source>
</evidence>
<dbReference type="EMBL" id="NPDT01000002">
    <property type="protein sequence ID" value="PJZ66430.1"/>
    <property type="molecule type" value="Genomic_DNA"/>
</dbReference>
<evidence type="ECO:0000256" key="10">
    <source>
        <dbReference type="ARBA" id="ARBA00023004"/>
    </source>
</evidence>
<dbReference type="InterPro" id="IPR000445">
    <property type="entry name" value="HhH_motif"/>
</dbReference>
<dbReference type="SUPFAM" id="SSF48150">
    <property type="entry name" value="DNA-glycosylase"/>
    <property type="match status" value="1"/>
</dbReference>
<keyword evidence="10" id="KW-0408">Iron</keyword>
<dbReference type="Pfam" id="PF00730">
    <property type="entry name" value="HhH-GPD"/>
    <property type="match status" value="1"/>
</dbReference>
<dbReference type="InterPro" id="IPR044298">
    <property type="entry name" value="MIG/MutY"/>
</dbReference>
<dbReference type="AlphaFoldDB" id="A0A2M9ZDB0"/>
<evidence type="ECO:0000313" key="16">
    <source>
        <dbReference type="Proteomes" id="UP000231912"/>
    </source>
</evidence>
<dbReference type="InterPro" id="IPR003265">
    <property type="entry name" value="HhH-GPD_domain"/>
</dbReference>
<dbReference type="CDD" id="cd00056">
    <property type="entry name" value="ENDO3c"/>
    <property type="match status" value="1"/>
</dbReference>
<dbReference type="EC" id="3.2.2.31" evidence="5"/>
<dbReference type="GO" id="GO:0006298">
    <property type="term" value="P:mismatch repair"/>
    <property type="evidence" value="ECO:0007669"/>
    <property type="project" value="TreeGrafter"/>
</dbReference>
<keyword evidence="8" id="KW-0227">DNA damage</keyword>
<dbReference type="InterPro" id="IPR003651">
    <property type="entry name" value="Endonuclease3_FeS-loop_motif"/>
</dbReference>
<keyword evidence="11" id="KW-0411">Iron-sulfur</keyword>
<keyword evidence="12" id="KW-0234">DNA repair</keyword>
<dbReference type="PANTHER" id="PTHR42944:SF1">
    <property type="entry name" value="ADENINE DNA GLYCOSYLASE"/>
    <property type="match status" value="1"/>
</dbReference>